<sequence length="133" mass="15394">MIIAEYGRELSKIGKRISDLNNQNKREDNIIQKILNLINIYEEAFNQLKKVEAPLVFNPEHIKLLDSFEELITAYAIQLKSIDVNKEISKIELYLKGKSKEEEVIRKIGTILISLLSKCSSLALSENLKEFWE</sequence>
<comment type="caution">
    <text evidence="1">The sequence shown here is derived from an EMBL/GenBank/DDBJ whole genome shotgun (WGS) entry which is preliminary data.</text>
</comment>
<dbReference type="EMBL" id="JBHLUU010000121">
    <property type="protein sequence ID" value="MFC0477396.1"/>
    <property type="molecule type" value="Genomic_DNA"/>
</dbReference>
<keyword evidence="2" id="KW-1185">Reference proteome</keyword>
<protein>
    <submittedName>
        <fullName evidence="1">Uncharacterized protein</fullName>
    </submittedName>
</protein>
<dbReference type="RefSeq" id="WP_160549845.1">
    <property type="nucleotide sequence ID" value="NZ_JBHLUU010000121.1"/>
</dbReference>
<accession>A0ABV6KVQ4</accession>
<dbReference type="Proteomes" id="UP001589738">
    <property type="component" value="Unassembled WGS sequence"/>
</dbReference>
<gene>
    <name evidence="1" type="ORF">ACFFHF_19555</name>
</gene>
<organism evidence="1 2">
    <name type="scientific">Robertmurraya beringensis</name>
    <dbReference type="NCBI Taxonomy" id="641660"/>
    <lineage>
        <taxon>Bacteria</taxon>
        <taxon>Bacillati</taxon>
        <taxon>Bacillota</taxon>
        <taxon>Bacilli</taxon>
        <taxon>Bacillales</taxon>
        <taxon>Bacillaceae</taxon>
        <taxon>Robertmurraya</taxon>
    </lineage>
</organism>
<name>A0ABV6KVQ4_9BACI</name>
<reference evidence="1 2" key="1">
    <citation type="submission" date="2024-09" db="EMBL/GenBank/DDBJ databases">
        <authorList>
            <person name="Sun Q."/>
            <person name="Mori K."/>
        </authorList>
    </citation>
    <scope>NUCLEOTIDE SEQUENCE [LARGE SCALE GENOMIC DNA]</scope>
    <source>
        <strain evidence="1 2">CGMCC 1.9126</strain>
    </source>
</reference>
<proteinExistence type="predicted"/>
<evidence type="ECO:0000313" key="1">
    <source>
        <dbReference type="EMBL" id="MFC0477396.1"/>
    </source>
</evidence>
<evidence type="ECO:0000313" key="2">
    <source>
        <dbReference type="Proteomes" id="UP001589738"/>
    </source>
</evidence>